<accession>A0A9P8SDJ8</accession>
<organism evidence="2 3">
    <name type="scientific">Hirsutella rhossiliensis</name>
    <dbReference type="NCBI Taxonomy" id="111463"/>
    <lineage>
        <taxon>Eukaryota</taxon>
        <taxon>Fungi</taxon>
        <taxon>Dikarya</taxon>
        <taxon>Ascomycota</taxon>
        <taxon>Pezizomycotina</taxon>
        <taxon>Sordariomycetes</taxon>
        <taxon>Hypocreomycetidae</taxon>
        <taxon>Hypocreales</taxon>
        <taxon>Ophiocordycipitaceae</taxon>
        <taxon>Hirsutella</taxon>
    </lineage>
</organism>
<dbReference type="EMBL" id="JAIZPD010000021">
    <property type="protein sequence ID" value="KAH0957425.1"/>
    <property type="molecule type" value="Genomic_DNA"/>
</dbReference>
<proteinExistence type="predicted"/>
<comment type="caution">
    <text evidence="2">The sequence shown here is derived from an EMBL/GenBank/DDBJ whole genome shotgun (WGS) entry which is preliminary data.</text>
</comment>
<protein>
    <submittedName>
        <fullName evidence="2">Uncharacterized protein</fullName>
    </submittedName>
</protein>
<dbReference type="RefSeq" id="XP_044714939.1">
    <property type="nucleotide sequence ID" value="XM_044870042.1"/>
</dbReference>
<dbReference type="GeneID" id="68360700"/>
<dbReference type="OrthoDB" id="4842213at2759"/>
<dbReference type="AlphaFoldDB" id="A0A9P8SDJ8"/>
<dbReference type="Proteomes" id="UP000824596">
    <property type="component" value="Unassembled WGS sequence"/>
</dbReference>
<evidence type="ECO:0000313" key="3">
    <source>
        <dbReference type="Proteomes" id="UP000824596"/>
    </source>
</evidence>
<name>A0A9P8SDJ8_9HYPO</name>
<gene>
    <name evidence="2" type="ORF">HRG_11572</name>
</gene>
<keyword evidence="3" id="KW-1185">Reference proteome</keyword>
<evidence type="ECO:0000313" key="2">
    <source>
        <dbReference type="EMBL" id="KAH0957425.1"/>
    </source>
</evidence>
<reference evidence="2" key="1">
    <citation type="submission" date="2021-09" db="EMBL/GenBank/DDBJ databases">
        <title>A high-quality genome of the endoparasitic fungus Hirsutella rhossiliensis with a comparison of Hirsutella genomes reveals transposable elements contributing to genome size variation.</title>
        <authorList>
            <person name="Lin R."/>
            <person name="Jiao Y."/>
            <person name="Sun X."/>
            <person name="Ling J."/>
            <person name="Xie B."/>
            <person name="Cheng X."/>
        </authorList>
    </citation>
    <scope>NUCLEOTIDE SEQUENCE</scope>
    <source>
        <strain evidence="2">HR02</strain>
    </source>
</reference>
<feature type="region of interest" description="Disordered" evidence="1">
    <location>
        <begin position="111"/>
        <end position="132"/>
    </location>
</feature>
<sequence length="173" mass="18808">MEVSTPPVSPGSSYDGARSLRTRSNLFRSDSFFTLSLDEARLGSLSRAGSTIGSTKKRMSTPRWLGHVRSWLSVSEPSAQAMKTQKRTAYKKYGVELNDPQAAAKMHLPIGKVPDGVTTSTRGPSPEKALRERAKENLASSASYMDRNDARSISSGISSVASFKRINEVAPWA</sequence>
<evidence type="ECO:0000256" key="1">
    <source>
        <dbReference type="SAM" id="MobiDB-lite"/>
    </source>
</evidence>